<accession>A0AAV4IIJ0</accession>
<gene>
    <name evidence="1" type="ORF">ElyMa_003007600</name>
</gene>
<keyword evidence="2" id="KW-1185">Reference proteome</keyword>
<dbReference type="GO" id="GO:0003676">
    <property type="term" value="F:nucleic acid binding"/>
    <property type="evidence" value="ECO:0007669"/>
    <property type="project" value="InterPro"/>
</dbReference>
<evidence type="ECO:0000313" key="1">
    <source>
        <dbReference type="EMBL" id="GFS08121.1"/>
    </source>
</evidence>
<dbReference type="InterPro" id="IPR052709">
    <property type="entry name" value="Transposase-MT_Hybrid"/>
</dbReference>
<dbReference type="PANTHER" id="PTHR46060">
    <property type="entry name" value="MARINER MOS1 TRANSPOSASE-LIKE PROTEIN"/>
    <property type="match status" value="1"/>
</dbReference>
<dbReference type="Gene3D" id="3.30.420.10">
    <property type="entry name" value="Ribonuclease H-like superfamily/Ribonuclease H"/>
    <property type="match status" value="1"/>
</dbReference>
<dbReference type="InterPro" id="IPR036397">
    <property type="entry name" value="RNaseH_sf"/>
</dbReference>
<reference evidence="1 2" key="1">
    <citation type="journal article" date="2021" name="Elife">
        <title>Chloroplast acquisition without the gene transfer in kleptoplastic sea slugs, Plakobranchus ocellatus.</title>
        <authorList>
            <person name="Maeda T."/>
            <person name="Takahashi S."/>
            <person name="Yoshida T."/>
            <person name="Shimamura S."/>
            <person name="Takaki Y."/>
            <person name="Nagai Y."/>
            <person name="Toyoda A."/>
            <person name="Suzuki Y."/>
            <person name="Arimoto A."/>
            <person name="Ishii H."/>
            <person name="Satoh N."/>
            <person name="Nishiyama T."/>
            <person name="Hasebe M."/>
            <person name="Maruyama T."/>
            <person name="Minagawa J."/>
            <person name="Obokata J."/>
            <person name="Shigenobu S."/>
        </authorList>
    </citation>
    <scope>NUCLEOTIDE SEQUENCE [LARGE SCALE GENOMIC DNA]</scope>
</reference>
<evidence type="ECO:0000313" key="2">
    <source>
        <dbReference type="Proteomes" id="UP000762676"/>
    </source>
</evidence>
<sequence length="154" mass="18179">MRARTPVAKLRTHLGNWNFGPTAPSIQPRFPSQLWLLFLFLQLKKYLKSHHCDNDEEVIAHLRRWCREQSCEFFADGVRQLLKRWRLCVHRDGEYIEKQSAKYIAETLSFRLTIVHVYAGKNEKVMTKRNLIFSLPSYILPSVHSMITVPELEP</sequence>
<proteinExistence type="predicted"/>
<dbReference type="Proteomes" id="UP000762676">
    <property type="component" value="Unassembled WGS sequence"/>
</dbReference>
<dbReference type="EMBL" id="BMAT01006189">
    <property type="protein sequence ID" value="GFS08121.1"/>
    <property type="molecule type" value="Genomic_DNA"/>
</dbReference>
<comment type="caution">
    <text evidence="1">The sequence shown here is derived from an EMBL/GenBank/DDBJ whole genome shotgun (WGS) entry which is preliminary data.</text>
</comment>
<protein>
    <submittedName>
        <fullName evidence="1">Histone-lysine N-methyltransferase SETMAR</fullName>
    </submittedName>
</protein>
<dbReference type="AlphaFoldDB" id="A0AAV4IIJ0"/>
<name>A0AAV4IIJ0_9GAST</name>
<organism evidence="1 2">
    <name type="scientific">Elysia marginata</name>
    <dbReference type="NCBI Taxonomy" id="1093978"/>
    <lineage>
        <taxon>Eukaryota</taxon>
        <taxon>Metazoa</taxon>
        <taxon>Spiralia</taxon>
        <taxon>Lophotrochozoa</taxon>
        <taxon>Mollusca</taxon>
        <taxon>Gastropoda</taxon>
        <taxon>Heterobranchia</taxon>
        <taxon>Euthyneura</taxon>
        <taxon>Panpulmonata</taxon>
        <taxon>Sacoglossa</taxon>
        <taxon>Placobranchoidea</taxon>
        <taxon>Plakobranchidae</taxon>
        <taxon>Elysia</taxon>
    </lineage>
</organism>
<dbReference type="PANTHER" id="PTHR46060:SF1">
    <property type="entry name" value="MARINER MOS1 TRANSPOSASE-LIKE PROTEIN"/>
    <property type="match status" value="1"/>
</dbReference>